<gene>
    <name evidence="1" type="ORF">NIIDNTM18_26310</name>
</gene>
<evidence type="ECO:0000313" key="1">
    <source>
        <dbReference type="EMBL" id="BCI53353.1"/>
    </source>
</evidence>
<dbReference type="AlphaFoldDB" id="A0A6S6P0K9"/>
<proteinExistence type="predicted"/>
<accession>A0A6S6P0K9</accession>
<protein>
    <submittedName>
        <fullName evidence="1">Uncharacterized protein</fullName>
    </submittedName>
</protein>
<organism evidence="1 2">
    <name type="scientific">Mycolicibacterium litorale</name>
    <dbReference type="NCBI Taxonomy" id="758802"/>
    <lineage>
        <taxon>Bacteria</taxon>
        <taxon>Bacillati</taxon>
        <taxon>Actinomycetota</taxon>
        <taxon>Actinomycetes</taxon>
        <taxon>Mycobacteriales</taxon>
        <taxon>Mycobacteriaceae</taxon>
        <taxon>Mycolicibacterium</taxon>
    </lineage>
</organism>
<dbReference type="Proteomes" id="UP000515734">
    <property type="component" value="Chromosome"/>
</dbReference>
<evidence type="ECO:0000313" key="2">
    <source>
        <dbReference type="Proteomes" id="UP000515734"/>
    </source>
</evidence>
<name>A0A6S6P0K9_9MYCO</name>
<reference evidence="1 2" key="1">
    <citation type="submission" date="2020-07" db="EMBL/GenBank/DDBJ databases">
        <title>Complete genome sequence of Mycolicibacterium litorale like strain isolated from cardiac implantable electronic device infection.</title>
        <authorList>
            <person name="Fukano H."/>
            <person name="Miyama H."/>
            <person name="Hoshino Y."/>
        </authorList>
    </citation>
    <scope>NUCLEOTIDE SEQUENCE [LARGE SCALE GENOMIC DNA]</scope>
    <source>
        <strain evidence="1 2">NIIDNTM18</strain>
    </source>
</reference>
<dbReference type="EMBL" id="AP023287">
    <property type="protein sequence ID" value="BCI53353.1"/>
    <property type="molecule type" value="Genomic_DNA"/>
</dbReference>
<dbReference type="Pfam" id="PF19457">
    <property type="entry name" value="DUF5994"/>
    <property type="match status" value="1"/>
</dbReference>
<dbReference type="RefSeq" id="WP_185296046.1">
    <property type="nucleotide sequence ID" value="NZ_AP023287.1"/>
</dbReference>
<sequence>MTPIDPCSPGSGRLTICQRAPIPGAVDGAWWPRSADLGDELADLVAVVSRLIGPVRRVVYDPASWTSAPNRVMHRNQAVAVDAYRLVANDTLYLLGTHSRDALLYVIGPQVPPTTARSVLDIVDAGRESIGVALLRRLSHAQPESIAYPTKGAAL</sequence>
<dbReference type="InterPro" id="IPR046036">
    <property type="entry name" value="DUF5994"/>
</dbReference>